<evidence type="ECO:0000256" key="1">
    <source>
        <dbReference type="ARBA" id="ARBA00000142"/>
    </source>
</evidence>
<evidence type="ECO:0000256" key="5">
    <source>
        <dbReference type="ARBA" id="ARBA00022691"/>
    </source>
</evidence>
<dbReference type="FunFam" id="3.40.50.150:FF:000035">
    <property type="entry name" value="tRNA (guanine-N(7)-)-methyltransferase"/>
    <property type="match status" value="1"/>
</dbReference>
<evidence type="ECO:0000256" key="9">
    <source>
        <dbReference type="HAMAP-Rule" id="MF_01057"/>
    </source>
</evidence>
<dbReference type="HAMAP" id="MF_01057">
    <property type="entry name" value="tRNA_methyltr_TrmB"/>
    <property type="match status" value="1"/>
</dbReference>
<comment type="similarity">
    <text evidence="8 9">Belongs to the class I-like SAM-binding methyltransferase superfamily. TrmB family.</text>
</comment>
<feature type="binding site" evidence="9">
    <location>
        <position position="58"/>
    </location>
    <ligand>
        <name>S-adenosyl-L-methionine</name>
        <dbReference type="ChEBI" id="CHEBI:59789"/>
    </ligand>
</feature>
<feature type="binding site" evidence="9">
    <location>
        <position position="137"/>
    </location>
    <ligand>
        <name>substrate</name>
    </ligand>
</feature>
<evidence type="ECO:0000256" key="7">
    <source>
        <dbReference type="ARBA" id="ARBA00060552"/>
    </source>
</evidence>
<dbReference type="Proteomes" id="UP000254266">
    <property type="component" value="Unassembled WGS sequence"/>
</dbReference>
<evidence type="ECO:0000256" key="6">
    <source>
        <dbReference type="ARBA" id="ARBA00022694"/>
    </source>
</evidence>
<keyword evidence="11" id="KW-1185">Reference proteome</keyword>
<organism evidence="10 11">
    <name type="scientific">endosymbiont of Galathealinum brachiosum</name>
    <dbReference type="NCBI Taxonomy" id="2200906"/>
    <lineage>
        <taxon>Bacteria</taxon>
        <taxon>Pseudomonadati</taxon>
        <taxon>Pseudomonadota</taxon>
        <taxon>Gammaproteobacteria</taxon>
        <taxon>sulfur-oxidizing symbionts</taxon>
    </lineage>
</organism>
<sequence length="227" mass="26633">MKTQHIRTIHSFVKREGRLTTGQQLAIDTQWPEFGINYSEEKLNFTTLFDNEADVILEIGFGNGDSLWQMAQAQPEKNYFGIEVHRPGVGHLLRLVEQTDCKNIRVSNHDAIDVLEHQIPDNSIDRLQLFFPDPWHKKKHNKRRIVQEKFINQVARILKPDGIFHLATDWEHYAKHMLSTLNDCDLFNNLSDDNTYVPKPEERPTTKFEKRGHRLGHGVWDLLFQKK</sequence>
<accession>A0A370DE65</accession>
<keyword evidence="5 9" id="KW-0949">S-adenosyl-L-methionine</keyword>
<feature type="binding site" evidence="9">
    <location>
        <position position="169"/>
    </location>
    <ligand>
        <name>substrate</name>
    </ligand>
</feature>
<keyword evidence="3 9" id="KW-0489">Methyltransferase</keyword>
<dbReference type="EC" id="2.1.1.33" evidence="9"/>
<dbReference type="InterPro" id="IPR029063">
    <property type="entry name" value="SAM-dependent_MTases_sf"/>
</dbReference>
<dbReference type="PROSITE" id="PS51625">
    <property type="entry name" value="SAM_MT_TRMB"/>
    <property type="match status" value="1"/>
</dbReference>
<comment type="caution">
    <text evidence="10">The sequence shown here is derived from an EMBL/GenBank/DDBJ whole genome shotgun (WGS) entry which is preliminary data.</text>
</comment>
<feature type="binding site" evidence="9">
    <location>
        <begin position="206"/>
        <end position="209"/>
    </location>
    <ligand>
        <name>substrate</name>
    </ligand>
</feature>
<evidence type="ECO:0000256" key="8">
    <source>
        <dbReference type="ARBA" id="ARBA00060767"/>
    </source>
</evidence>
<dbReference type="EMBL" id="QFXC01000011">
    <property type="protein sequence ID" value="RDH82597.1"/>
    <property type="molecule type" value="Genomic_DNA"/>
</dbReference>
<feature type="binding site" evidence="9">
    <location>
        <position position="110"/>
    </location>
    <ligand>
        <name>S-adenosyl-L-methionine</name>
        <dbReference type="ChEBI" id="CHEBI:59789"/>
    </ligand>
</feature>
<dbReference type="InterPro" id="IPR055361">
    <property type="entry name" value="tRNA_methyltr_TrmB_bact"/>
</dbReference>
<gene>
    <name evidence="9" type="primary">trmB</name>
    <name evidence="10" type="ORF">DIZ80_09945</name>
</gene>
<proteinExistence type="inferred from homology"/>
<evidence type="ECO:0000256" key="3">
    <source>
        <dbReference type="ARBA" id="ARBA00022603"/>
    </source>
</evidence>
<dbReference type="CDD" id="cd02440">
    <property type="entry name" value="AdoMet_MTases"/>
    <property type="match status" value="1"/>
</dbReference>
<keyword evidence="6 9" id="KW-0819">tRNA processing</keyword>
<evidence type="ECO:0000313" key="11">
    <source>
        <dbReference type="Proteomes" id="UP000254266"/>
    </source>
</evidence>
<feature type="region of interest" description="Interaction with RNA" evidence="9">
    <location>
        <begin position="139"/>
        <end position="144"/>
    </location>
</feature>
<dbReference type="GO" id="GO:0008176">
    <property type="term" value="F:tRNA (guanine(46)-N7)-methyltransferase activity"/>
    <property type="evidence" value="ECO:0007669"/>
    <property type="project" value="UniProtKB-UniRule"/>
</dbReference>
<dbReference type="PANTHER" id="PTHR23417">
    <property type="entry name" value="3-DEOXY-D-MANNO-OCTULOSONIC-ACID TRANSFERASE/TRNA GUANINE-N 7 - -METHYLTRANSFERASE"/>
    <property type="match status" value="1"/>
</dbReference>
<keyword evidence="4 9" id="KW-0808">Transferase</keyword>
<name>A0A370DE65_9GAMM</name>
<feature type="binding site" evidence="9">
    <location>
        <position position="83"/>
    </location>
    <ligand>
        <name>S-adenosyl-L-methionine</name>
        <dbReference type="ChEBI" id="CHEBI:59789"/>
    </ligand>
</feature>
<dbReference type="GO" id="GO:0043527">
    <property type="term" value="C:tRNA methyltransferase complex"/>
    <property type="evidence" value="ECO:0007669"/>
    <property type="project" value="TreeGrafter"/>
</dbReference>
<evidence type="ECO:0000313" key="10">
    <source>
        <dbReference type="EMBL" id="RDH82597.1"/>
    </source>
</evidence>
<dbReference type="NCBIfam" id="TIGR00091">
    <property type="entry name" value="tRNA (guanosine(46)-N7)-methyltransferase TrmB"/>
    <property type="match status" value="1"/>
</dbReference>
<comment type="pathway">
    <text evidence="7 9">tRNA modification; N(7)-methylguanine-tRNA biosynthesis.</text>
</comment>
<comment type="function">
    <text evidence="2 9">Catalyzes the formation of N(7)-methylguanine at position 46 (m7G46) in tRNA.</text>
</comment>
<dbReference type="Gene3D" id="3.40.50.150">
    <property type="entry name" value="Vaccinia Virus protein VP39"/>
    <property type="match status" value="1"/>
</dbReference>
<dbReference type="Pfam" id="PF02390">
    <property type="entry name" value="Methyltransf_4"/>
    <property type="match status" value="1"/>
</dbReference>
<feature type="binding site" evidence="9">
    <location>
        <position position="133"/>
    </location>
    <ligand>
        <name>S-adenosyl-L-methionine</name>
        <dbReference type="ChEBI" id="CHEBI:59789"/>
    </ligand>
</feature>
<protein>
    <recommendedName>
        <fullName evidence="9">tRNA (guanine-N(7)-)-methyltransferase</fullName>
        <ecNumber evidence="9">2.1.1.33</ecNumber>
    </recommendedName>
    <alternativeName>
        <fullName evidence="9">tRNA (guanine(46)-N(7))-methyltransferase</fullName>
    </alternativeName>
    <alternativeName>
        <fullName evidence="9">tRNA(m7G46)-methyltransferase</fullName>
    </alternativeName>
</protein>
<evidence type="ECO:0000256" key="2">
    <source>
        <dbReference type="ARBA" id="ARBA00003015"/>
    </source>
</evidence>
<comment type="catalytic activity">
    <reaction evidence="1 9">
        <text>guanosine(46) in tRNA + S-adenosyl-L-methionine = N(7)-methylguanosine(46) in tRNA + S-adenosyl-L-homocysteine</text>
        <dbReference type="Rhea" id="RHEA:42708"/>
        <dbReference type="Rhea" id="RHEA-COMP:10188"/>
        <dbReference type="Rhea" id="RHEA-COMP:10189"/>
        <dbReference type="ChEBI" id="CHEBI:57856"/>
        <dbReference type="ChEBI" id="CHEBI:59789"/>
        <dbReference type="ChEBI" id="CHEBI:74269"/>
        <dbReference type="ChEBI" id="CHEBI:74480"/>
        <dbReference type="EC" id="2.1.1.33"/>
    </reaction>
</comment>
<reference evidence="10 11" key="1">
    <citation type="journal article" date="2018" name="ISME J.">
        <title>Endosymbiont genomes yield clues of tubeworm success.</title>
        <authorList>
            <person name="Li Y."/>
            <person name="Liles M.R."/>
            <person name="Halanych K.M."/>
        </authorList>
    </citation>
    <scope>NUCLEOTIDE SEQUENCE [LARGE SCALE GENOMIC DNA]</scope>
    <source>
        <strain evidence="10">A1464</strain>
    </source>
</reference>
<dbReference type="PANTHER" id="PTHR23417:SF14">
    <property type="entry name" value="PENTACOTRIPEPTIDE-REPEAT REGION OF PRORP DOMAIN-CONTAINING PROTEIN"/>
    <property type="match status" value="1"/>
</dbReference>
<dbReference type="AlphaFoldDB" id="A0A370DE65"/>
<dbReference type="SUPFAM" id="SSF53335">
    <property type="entry name" value="S-adenosyl-L-methionine-dependent methyltransferases"/>
    <property type="match status" value="1"/>
</dbReference>
<dbReference type="InterPro" id="IPR003358">
    <property type="entry name" value="tRNA_(Gua-N-7)_MeTrfase_Trmb"/>
</dbReference>
<dbReference type="UniPathway" id="UPA00989"/>
<evidence type="ECO:0000256" key="4">
    <source>
        <dbReference type="ARBA" id="ARBA00022679"/>
    </source>
</evidence>